<protein>
    <submittedName>
        <fullName evidence="2">Uncharacterized protein</fullName>
    </submittedName>
</protein>
<dbReference type="AlphaFoldDB" id="A0AAD4G9Z0"/>
<name>A0AAD4G9Z0_BOLED</name>
<feature type="region of interest" description="Disordered" evidence="1">
    <location>
        <begin position="186"/>
        <end position="205"/>
    </location>
</feature>
<keyword evidence="3" id="KW-1185">Reference proteome</keyword>
<feature type="compositionally biased region" description="Polar residues" evidence="1">
    <location>
        <begin position="521"/>
        <end position="535"/>
    </location>
</feature>
<feature type="compositionally biased region" description="Acidic residues" evidence="1">
    <location>
        <begin position="120"/>
        <end position="132"/>
    </location>
</feature>
<feature type="region of interest" description="Disordered" evidence="1">
    <location>
        <begin position="120"/>
        <end position="139"/>
    </location>
</feature>
<feature type="region of interest" description="Disordered" evidence="1">
    <location>
        <begin position="515"/>
        <end position="535"/>
    </location>
</feature>
<feature type="compositionally biased region" description="Polar residues" evidence="1">
    <location>
        <begin position="186"/>
        <end position="199"/>
    </location>
</feature>
<accession>A0AAD4G9Z0</accession>
<reference evidence="2" key="1">
    <citation type="submission" date="2019-10" db="EMBL/GenBank/DDBJ databases">
        <authorList>
            <consortium name="DOE Joint Genome Institute"/>
            <person name="Kuo A."/>
            <person name="Miyauchi S."/>
            <person name="Kiss E."/>
            <person name="Drula E."/>
            <person name="Kohler A."/>
            <person name="Sanchez-Garcia M."/>
            <person name="Andreopoulos B."/>
            <person name="Barry K.W."/>
            <person name="Bonito G."/>
            <person name="Buee M."/>
            <person name="Carver A."/>
            <person name="Chen C."/>
            <person name="Cichocki N."/>
            <person name="Clum A."/>
            <person name="Culley D."/>
            <person name="Crous P.W."/>
            <person name="Fauchery L."/>
            <person name="Girlanda M."/>
            <person name="Hayes R."/>
            <person name="Keri Z."/>
            <person name="LaButti K."/>
            <person name="Lipzen A."/>
            <person name="Lombard V."/>
            <person name="Magnuson J."/>
            <person name="Maillard F."/>
            <person name="Morin E."/>
            <person name="Murat C."/>
            <person name="Nolan M."/>
            <person name="Ohm R."/>
            <person name="Pangilinan J."/>
            <person name="Pereira M."/>
            <person name="Perotto S."/>
            <person name="Peter M."/>
            <person name="Riley R."/>
            <person name="Sitrit Y."/>
            <person name="Stielow B."/>
            <person name="Szollosi G."/>
            <person name="Zifcakova L."/>
            <person name="Stursova M."/>
            <person name="Spatafora J.W."/>
            <person name="Tedersoo L."/>
            <person name="Vaario L.-M."/>
            <person name="Yamada A."/>
            <person name="Yan M."/>
            <person name="Wang P."/>
            <person name="Xu J."/>
            <person name="Bruns T."/>
            <person name="Baldrian P."/>
            <person name="Vilgalys R."/>
            <person name="Henrissat B."/>
            <person name="Grigoriev I.V."/>
            <person name="Hibbett D."/>
            <person name="Nagy L.G."/>
            <person name="Martin F.M."/>
        </authorList>
    </citation>
    <scope>NUCLEOTIDE SEQUENCE</scope>
    <source>
        <strain evidence="2">BED1</strain>
    </source>
</reference>
<comment type="caution">
    <text evidence="2">The sequence shown here is derived from an EMBL/GenBank/DDBJ whole genome shotgun (WGS) entry which is preliminary data.</text>
</comment>
<organism evidence="2 3">
    <name type="scientific">Boletus edulis BED1</name>
    <dbReference type="NCBI Taxonomy" id="1328754"/>
    <lineage>
        <taxon>Eukaryota</taxon>
        <taxon>Fungi</taxon>
        <taxon>Dikarya</taxon>
        <taxon>Basidiomycota</taxon>
        <taxon>Agaricomycotina</taxon>
        <taxon>Agaricomycetes</taxon>
        <taxon>Agaricomycetidae</taxon>
        <taxon>Boletales</taxon>
        <taxon>Boletineae</taxon>
        <taxon>Boletaceae</taxon>
        <taxon>Boletoideae</taxon>
        <taxon>Boletus</taxon>
    </lineage>
</organism>
<evidence type="ECO:0000256" key="1">
    <source>
        <dbReference type="SAM" id="MobiDB-lite"/>
    </source>
</evidence>
<evidence type="ECO:0000313" key="2">
    <source>
        <dbReference type="EMBL" id="KAF8432914.1"/>
    </source>
</evidence>
<feature type="compositionally biased region" description="Polar residues" evidence="1">
    <location>
        <begin position="78"/>
        <end position="88"/>
    </location>
</feature>
<reference evidence="2" key="2">
    <citation type="journal article" date="2020" name="Nat. Commun.">
        <title>Large-scale genome sequencing of mycorrhizal fungi provides insights into the early evolution of symbiotic traits.</title>
        <authorList>
            <person name="Miyauchi S."/>
            <person name="Kiss E."/>
            <person name="Kuo A."/>
            <person name="Drula E."/>
            <person name="Kohler A."/>
            <person name="Sanchez-Garcia M."/>
            <person name="Morin E."/>
            <person name="Andreopoulos B."/>
            <person name="Barry K.W."/>
            <person name="Bonito G."/>
            <person name="Buee M."/>
            <person name="Carver A."/>
            <person name="Chen C."/>
            <person name="Cichocki N."/>
            <person name="Clum A."/>
            <person name="Culley D."/>
            <person name="Crous P.W."/>
            <person name="Fauchery L."/>
            <person name="Girlanda M."/>
            <person name="Hayes R.D."/>
            <person name="Keri Z."/>
            <person name="LaButti K."/>
            <person name="Lipzen A."/>
            <person name="Lombard V."/>
            <person name="Magnuson J."/>
            <person name="Maillard F."/>
            <person name="Murat C."/>
            <person name="Nolan M."/>
            <person name="Ohm R.A."/>
            <person name="Pangilinan J."/>
            <person name="Pereira M.F."/>
            <person name="Perotto S."/>
            <person name="Peter M."/>
            <person name="Pfister S."/>
            <person name="Riley R."/>
            <person name="Sitrit Y."/>
            <person name="Stielow J.B."/>
            <person name="Szollosi G."/>
            <person name="Zifcakova L."/>
            <person name="Stursova M."/>
            <person name="Spatafora J.W."/>
            <person name="Tedersoo L."/>
            <person name="Vaario L.M."/>
            <person name="Yamada A."/>
            <person name="Yan M."/>
            <person name="Wang P."/>
            <person name="Xu J."/>
            <person name="Bruns T."/>
            <person name="Baldrian P."/>
            <person name="Vilgalys R."/>
            <person name="Dunand C."/>
            <person name="Henrissat B."/>
            <person name="Grigoriev I.V."/>
            <person name="Hibbett D."/>
            <person name="Nagy L.G."/>
            <person name="Martin F.M."/>
        </authorList>
    </citation>
    <scope>NUCLEOTIDE SEQUENCE</scope>
    <source>
        <strain evidence="2">BED1</strain>
    </source>
</reference>
<dbReference type="EMBL" id="WHUW01000037">
    <property type="protein sequence ID" value="KAF8432914.1"/>
    <property type="molecule type" value="Genomic_DNA"/>
</dbReference>
<feature type="region of interest" description="Disordered" evidence="1">
    <location>
        <begin position="78"/>
        <end position="103"/>
    </location>
</feature>
<proteinExistence type="predicted"/>
<gene>
    <name evidence="2" type="ORF">L210DRAFT_3650015</name>
</gene>
<dbReference type="Proteomes" id="UP001194468">
    <property type="component" value="Unassembled WGS sequence"/>
</dbReference>
<evidence type="ECO:0000313" key="3">
    <source>
        <dbReference type="Proteomes" id="UP001194468"/>
    </source>
</evidence>
<sequence>MFPNANKAAICMEVLHSMVVGDSNYKVCTIIADPSGTANPVDLQLISHTETSFPEAMLNRLRDRLGRFFQEELGLQVSDPSVPSQEKGSTLEDSELGLPSDGQIEDEIEDEFNKEVESLEEEIDRTAEDEDEQRLQRDNDDTDFAMTEAKGRNITTQDNMDMNIDSDLRVDLNVVDTDCHMGLVHSDSNTDSDAGSTVSAAPHRPKKQRMAYVLVPSVKRQSTPRSLPHFTISTPPSVRSAAVPGQLSAQEEDILSSFMLTDDELKEVSYTGSAYRDAEETFKYTYGIDLAKVPGRTREWSNFLGVKSWNATRHLQDSQDETAIPASNTLFNDPDLSTIGCAYLNDYDLIVCQNTHEGRICGQAIPLSGLMSHCYKIEGGSSLSHKIPFCKRSDKKVTYKQKLFVGRLLLRYPNIVVTQGELKDIRMRSDQFGPVLHVPCPTEGYGCSHCDFATPSRARTLRDLKAHWEAHVKQGEAPLPRFKRGSQRVLDCDNFISCQVQTLSTLHTSVMYLKVPPPHPTTNHPSRPSRPPTLTNQSAGALLATFVALNESNHPSVNPTLLLPFFRDIRAGDFIQRIDATTANQLVSIPSRQESALFRLKIFCTREFEATCNLIQDSPIIVQEALVKPKVGQRRMTERFRCPTRRSTITMYGLQEAVLLCFVLRCIQQNLMREDMKTPWDGESFYLALTPDQVNSFRRLLTLLQQVDSSDEDLSRAIKAARKSLYMPEDTFHLLMHPFLSAIIVFICLRSVHPEGGFWSPKRLTTIYAKTQFSIRLFLLQEAQEMYAIYDGQDGDTDGKYWGFMNWLEDFIARWATEDHVSPLSILRRWIRALSRIAMITPTATCILWDASHSSLSVKGHVVSIAAYKSHVRKTLEELIDFVNHEVLFDVDLPQDAYSLPDSDNDDIESRGHGLFPLSKQDLNSGNHPSSLFLAELQRFGMVYQVHQNRLQWDSQKLTTWLSNITAAWSSVLVLLHLLSLPARGTEEVVWQHSNSVSRPRNLFLSPHLKTLVTQSNYSKTTAITGVFKYIIRPIPFKLARIIGILLRIIRPIEMMAVMSEFASDSAETIYNNYSTYMFVSFGKVWDSNRLSAAIKEWFTTNLDVPFGLNLHRHFAQALQRKFHSHQTTDAHGDASNRGFGHSAEVADLNYARQPGDLTIGISERQKYEVVGMSWLNWHEIDISPSS</sequence>